<reference evidence="1 2" key="1">
    <citation type="journal article" date="2019" name="Sci. Rep.">
        <title>Orb-weaving spider Araneus ventricosus genome elucidates the spidroin gene catalogue.</title>
        <authorList>
            <person name="Kono N."/>
            <person name="Nakamura H."/>
            <person name="Ohtoshi R."/>
            <person name="Moran D.A.P."/>
            <person name="Shinohara A."/>
            <person name="Yoshida Y."/>
            <person name="Fujiwara M."/>
            <person name="Mori M."/>
            <person name="Tomita M."/>
            <person name="Arakawa K."/>
        </authorList>
    </citation>
    <scope>NUCLEOTIDE SEQUENCE [LARGE SCALE GENOMIC DNA]</scope>
</reference>
<comment type="caution">
    <text evidence="1">The sequence shown here is derived from an EMBL/GenBank/DDBJ whole genome shotgun (WGS) entry which is preliminary data.</text>
</comment>
<accession>A0A4Y2M2F5</accession>
<dbReference type="EMBL" id="BGPR01006706">
    <property type="protein sequence ID" value="GBN21205.1"/>
    <property type="molecule type" value="Genomic_DNA"/>
</dbReference>
<gene>
    <name evidence="1" type="ORF">AVEN_125237_1</name>
</gene>
<keyword evidence="2" id="KW-1185">Reference proteome</keyword>
<sequence length="106" mass="12235">MRSCRISKQVLASLMGTIMVMWLFGPISEDRSYPGKTGVSSHEQLVMRRLQCLTMVSWRPVFDVDRMPRQGRVMTFVIPKGCNPLGGHREFIDQKQQYKQTGSRFP</sequence>
<dbReference type="Proteomes" id="UP000499080">
    <property type="component" value="Unassembled WGS sequence"/>
</dbReference>
<name>A0A4Y2M2F5_ARAVE</name>
<evidence type="ECO:0000313" key="2">
    <source>
        <dbReference type="Proteomes" id="UP000499080"/>
    </source>
</evidence>
<dbReference type="AlphaFoldDB" id="A0A4Y2M2F5"/>
<evidence type="ECO:0000313" key="1">
    <source>
        <dbReference type="EMBL" id="GBN21205.1"/>
    </source>
</evidence>
<protein>
    <submittedName>
        <fullName evidence="1">Uncharacterized protein</fullName>
    </submittedName>
</protein>
<organism evidence="1 2">
    <name type="scientific">Araneus ventricosus</name>
    <name type="common">Orbweaver spider</name>
    <name type="synonym">Epeira ventricosa</name>
    <dbReference type="NCBI Taxonomy" id="182803"/>
    <lineage>
        <taxon>Eukaryota</taxon>
        <taxon>Metazoa</taxon>
        <taxon>Ecdysozoa</taxon>
        <taxon>Arthropoda</taxon>
        <taxon>Chelicerata</taxon>
        <taxon>Arachnida</taxon>
        <taxon>Araneae</taxon>
        <taxon>Araneomorphae</taxon>
        <taxon>Entelegynae</taxon>
        <taxon>Araneoidea</taxon>
        <taxon>Araneidae</taxon>
        <taxon>Araneus</taxon>
    </lineage>
</organism>
<proteinExistence type="predicted"/>